<dbReference type="PROSITE" id="PS00154">
    <property type="entry name" value="ATPASE_E1_E2"/>
    <property type="match status" value="1"/>
</dbReference>
<evidence type="ECO:0000256" key="9">
    <source>
        <dbReference type="ARBA" id="ARBA00023136"/>
    </source>
</evidence>
<dbReference type="InterPro" id="IPR017969">
    <property type="entry name" value="Heavy-metal-associated_CS"/>
</dbReference>
<dbReference type="SFLD" id="SFLDF00027">
    <property type="entry name" value="p-type_atpase"/>
    <property type="match status" value="1"/>
</dbReference>
<organism evidence="12 13">
    <name type="scientific">Kitasatospora cathayae</name>
    <dbReference type="NCBI Taxonomy" id="3004092"/>
    <lineage>
        <taxon>Bacteria</taxon>
        <taxon>Bacillati</taxon>
        <taxon>Actinomycetota</taxon>
        <taxon>Actinomycetes</taxon>
        <taxon>Kitasatosporales</taxon>
        <taxon>Streptomycetaceae</taxon>
        <taxon>Kitasatospora</taxon>
    </lineage>
</organism>
<dbReference type="PANTHER" id="PTHR43520:SF8">
    <property type="entry name" value="P-TYPE CU(+) TRANSPORTER"/>
    <property type="match status" value="1"/>
</dbReference>
<keyword evidence="6 10" id="KW-0067">ATP-binding</keyword>
<dbReference type="PRINTS" id="PR00119">
    <property type="entry name" value="CATATPASE"/>
</dbReference>
<keyword evidence="13" id="KW-1185">Reference proteome</keyword>
<dbReference type="SFLD" id="SFLDG00002">
    <property type="entry name" value="C1.7:_P-type_atpase_like"/>
    <property type="match status" value="1"/>
</dbReference>
<dbReference type="Pfam" id="PF00403">
    <property type="entry name" value="HMA"/>
    <property type="match status" value="1"/>
</dbReference>
<comment type="similarity">
    <text evidence="2 10">Belongs to the cation transport ATPase (P-type) (TC 3.A.3) family. Type IB subfamily.</text>
</comment>
<evidence type="ECO:0000256" key="1">
    <source>
        <dbReference type="ARBA" id="ARBA00004651"/>
    </source>
</evidence>
<dbReference type="InterPro" id="IPR044492">
    <property type="entry name" value="P_typ_ATPase_HD_dom"/>
</dbReference>
<evidence type="ECO:0000256" key="4">
    <source>
        <dbReference type="ARBA" id="ARBA00022723"/>
    </source>
</evidence>
<name>A0ABY7Q205_9ACTN</name>
<evidence type="ECO:0000313" key="13">
    <source>
        <dbReference type="Proteomes" id="UP001212821"/>
    </source>
</evidence>
<feature type="transmembrane region" description="Helical" evidence="10">
    <location>
        <begin position="164"/>
        <end position="185"/>
    </location>
</feature>
<dbReference type="SUPFAM" id="SSF81665">
    <property type="entry name" value="Calcium ATPase, transmembrane domain M"/>
    <property type="match status" value="1"/>
</dbReference>
<comment type="subcellular location">
    <subcellularLocation>
        <location evidence="1">Cell membrane</location>
        <topology evidence="1">Multi-pass membrane protein</topology>
    </subcellularLocation>
</comment>
<evidence type="ECO:0000256" key="2">
    <source>
        <dbReference type="ARBA" id="ARBA00006024"/>
    </source>
</evidence>
<evidence type="ECO:0000259" key="11">
    <source>
        <dbReference type="PROSITE" id="PS50846"/>
    </source>
</evidence>
<feature type="transmembrane region" description="Helical" evidence="10">
    <location>
        <begin position="726"/>
        <end position="744"/>
    </location>
</feature>
<dbReference type="EMBL" id="CP115450">
    <property type="protein sequence ID" value="WBP86687.1"/>
    <property type="molecule type" value="Genomic_DNA"/>
</dbReference>
<evidence type="ECO:0000313" key="12">
    <source>
        <dbReference type="EMBL" id="WBP86687.1"/>
    </source>
</evidence>
<keyword evidence="5 10" id="KW-0547">Nucleotide-binding</keyword>
<feature type="transmembrane region" description="Helical" evidence="10">
    <location>
        <begin position="127"/>
        <end position="144"/>
    </location>
</feature>
<dbReference type="InterPro" id="IPR036163">
    <property type="entry name" value="HMA_dom_sf"/>
</dbReference>
<dbReference type="PROSITE" id="PS50846">
    <property type="entry name" value="HMA_2"/>
    <property type="match status" value="1"/>
</dbReference>
<dbReference type="InterPro" id="IPR023298">
    <property type="entry name" value="ATPase_P-typ_TM_dom_sf"/>
</dbReference>
<dbReference type="CDD" id="cd00371">
    <property type="entry name" value="HMA"/>
    <property type="match status" value="1"/>
</dbReference>
<dbReference type="InterPro" id="IPR036412">
    <property type="entry name" value="HAD-like_sf"/>
</dbReference>
<dbReference type="InterPro" id="IPR006121">
    <property type="entry name" value="HMA_dom"/>
</dbReference>
<dbReference type="Proteomes" id="UP001212821">
    <property type="component" value="Chromosome"/>
</dbReference>
<protein>
    <submittedName>
        <fullName evidence="12">Heavy metal translocating P-type ATPase</fullName>
    </submittedName>
</protein>
<dbReference type="InterPro" id="IPR018303">
    <property type="entry name" value="ATPase_P-typ_P_site"/>
</dbReference>
<evidence type="ECO:0000256" key="3">
    <source>
        <dbReference type="ARBA" id="ARBA00022692"/>
    </source>
</evidence>
<keyword evidence="10" id="KW-1003">Cell membrane</keyword>
<dbReference type="SUPFAM" id="SSF55008">
    <property type="entry name" value="HMA, heavy metal-associated domain"/>
    <property type="match status" value="1"/>
</dbReference>
<keyword evidence="4 10" id="KW-0479">Metal-binding</keyword>
<dbReference type="SUPFAM" id="SSF81653">
    <property type="entry name" value="Calcium ATPase, transduction domain A"/>
    <property type="match status" value="1"/>
</dbReference>
<proteinExistence type="inferred from homology"/>
<evidence type="ECO:0000256" key="6">
    <source>
        <dbReference type="ARBA" id="ARBA00022840"/>
    </source>
</evidence>
<dbReference type="NCBIfam" id="TIGR01494">
    <property type="entry name" value="ATPase_P-type"/>
    <property type="match status" value="1"/>
</dbReference>
<dbReference type="NCBIfam" id="TIGR01511">
    <property type="entry name" value="ATPase-IB1_Cu"/>
    <property type="match status" value="1"/>
</dbReference>
<keyword evidence="3 10" id="KW-0812">Transmembrane</keyword>
<feature type="transmembrane region" description="Helical" evidence="10">
    <location>
        <begin position="205"/>
        <end position="222"/>
    </location>
</feature>
<dbReference type="InterPro" id="IPR001757">
    <property type="entry name" value="P_typ_ATPase"/>
</dbReference>
<dbReference type="PANTHER" id="PTHR43520">
    <property type="entry name" value="ATP7, ISOFORM B"/>
    <property type="match status" value="1"/>
</dbReference>
<dbReference type="InterPro" id="IPR008250">
    <property type="entry name" value="ATPase_P-typ_transduc_dom_A_sf"/>
</dbReference>
<evidence type="ECO:0000256" key="8">
    <source>
        <dbReference type="ARBA" id="ARBA00022989"/>
    </source>
</evidence>
<keyword evidence="9 10" id="KW-0472">Membrane</keyword>
<dbReference type="InterPro" id="IPR023214">
    <property type="entry name" value="HAD_sf"/>
</dbReference>
<gene>
    <name evidence="12" type="ORF">O1G21_13100</name>
</gene>
<evidence type="ECO:0000256" key="5">
    <source>
        <dbReference type="ARBA" id="ARBA00022741"/>
    </source>
</evidence>
<feature type="transmembrane region" description="Helical" evidence="10">
    <location>
        <begin position="103"/>
        <end position="121"/>
    </location>
</feature>
<feature type="transmembrane region" description="Helical" evidence="10">
    <location>
        <begin position="359"/>
        <end position="381"/>
    </location>
</feature>
<dbReference type="SFLD" id="SFLDS00003">
    <property type="entry name" value="Haloacid_Dehalogenase"/>
    <property type="match status" value="1"/>
</dbReference>
<dbReference type="CDD" id="cd02094">
    <property type="entry name" value="P-type_ATPase_Cu-like"/>
    <property type="match status" value="1"/>
</dbReference>
<dbReference type="SUPFAM" id="SSF56784">
    <property type="entry name" value="HAD-like"/>
    <property type="match status" value="1"/>
</dbReference>
<dbReference type="Gene3D" id="3.40.1110.10">
    <property type="entry name" value="Calcium-transporting ATPase, cytoplasmic domain N"/>
    <property type="match status" value="1"/>
</dbReference>
<dbReference type="Pfam" id="PF00702">
    <property type="entry name" value="Hydrolase"/>
    <property type="match status" value="1"/>
</dbReference>
<evidence type="ECO:0000256" key="10">
    <source>
        <dbReference type="RuleBase" id="RU362081"/>
    </source>
</evidence>
<dbReference type="NCBIfam" id="TIGR01525">
    <property type="entry name" value="ATPase-IB_hvy"/>
    <property type="match status" value="1"/>
</dbReference>
<dbReference type="PRINTS" id="PR00120">
    <property type="entry name" value="HATPASE"/>
</dbReference>
<evidence type="ECO:0000256" key="7">
    <source>
        <dbReference type="ARBA" id="ARBA00022967"/>
    </source>
</evidence>
<dbReference type="PROSITE" id="PS01047">
    <property type="entry name" value="HMA_1"/>
    <property type="match status" value="1"/>
</dbReference>
<accession>A0ABY7Q205</accession>
<dbReference type="InterPro" id="IPR023299">
    <property type="entry name" value="ATPase_P-typ_cyto_dom_N"/>
</dbReference>
<dbReference type="Pfam" id="PF00122">
    <property type="entry name" value="E1-E2_ATPase"/>
    <property type="match status" value="1"/>
</dbReference>
<keyword evidence="8 10" id="KW-1133">Transmembrane helix</keyword>
<dbReference type="Gene3D" id="3.30.70.100">
    <property type="match status" value="1"/>
</dbReference>
<keyword evidence="7" id="KW-1278">Translocase</keyword>
<dbReference type="Gene3D" id="2.70.150.10">
    <property type="entry name" value="Calcium-transporting ATPase, cytoplasmic transduction domain A"/>
    <property type="match status" value="1"/>
</dbReference>
<feature type="domain" description="HMA" evidence="11">
    <location>
        <begin position="12"/>
        <end position="76"/>
    </location>
</feature>
<feature type="transmembrane region" description="Helical" evidence="10">
    <location>
        <begin position="393"/>
        <end position="414"/>
    </location>
</feature>
<dbReference type="InterPro" id="IPR027256">
    <property type="entry name" value="P-typ_ATPase_IB"/>
</dbReference>
<dbReference type="PROSITE" id="PS01229">
    <property type="entry name" value="COF_2"/>
    <property type="match status" value="1"/>
</dbReference>
<sequence length="752" mass="77544">MTTSAPGLEARDRVELSIGGMTCASCAARIEKKLNRMDGVEATVNFATEKARIDYGPGVTVEDLIAAVERTGYTAELPPPPAAVAEPPAATRPAEQDPLRERLLISAVLSVPVVLLSMVPALQFTDWQWLAFALTGPVVAYGGLPFHRAAWTNLRHGAATMDTLVSLGTLAAFGWSCWALFRGHAGLPGMRHDFSFAIGDTDASGTLYLETAAAVTVLILLGRHLEARAKRRAGAALHALLDLGAKDVAVLRGGREVRLPVDRLAVGMRFVVRPGEKVATDGTVVEGSSAVDASMLTGESVPVEVTVGDTVTGATVNAGGRLVVEATRVGADTQLARMARLVEQAQNGKAAAQRLADRISAVFVPVVILIALATLVGRLLVTDSPTEAFTAAVAVLIIACPCALGLATPTALMVGTGRGAQLGILIKGPEVLETTRRVDTVVLDKTGTVTTGRMALVAVHTAEGVTEAEALRLAGAVEHASEHPVARAVAEAAADRLGGLPPVADFRSVPGRGVEGVVDGRTVTAGREALLADGAQHLPPVLARARAAAEAAGRTAIAVGWDGQARAVLEVADAVRPTSAEAIARLRALGLRPVLLTGDNAAVAGAVAAEVGIDPRDVIAGVLPEDKVDTVRRLQSEGRVVAMVGDGVNDAAALAQADLGLAMGTGTDAAIEAGDLTLVRGDLRAAADAIRLSRRTLGTIRGNLCWAFGYNVAAIPLAAAGLLNPMIAGAAMAFSSVFVVSNSLRLRRFRPA</sequence>
<dbReference type="InterPro" id="IPR059000">
    <property type="entry name" value="ATPase_P-type_domA"/>
</dbReference>
<dbReference type="RefSeq" id="WP_270143528.1">
    <property type="nucleotide sequence ID" value="NZ_CP115450.1"/>
</dbReference>
<reference evidence="13" key="1">
    <citation type="submission" date="2022-12" db="EMBL/GenBank/DDBJ databases">
        <authorList>
            <person name="Mo P."/>
        </authorList>
    </citation>
    <scope>NUCLEOTIDE SEQUENCE [LARGE SCALE GENOMIC DNA]</scope>
    <source>
        <strain evidence="13">HUAS 3-15</strain>
    </source>
</reference>
<feature type="transmembrane region" description="Helical" evidence="10">
    <location>
        <begin position="700"/>
        <end position="720"/>
    </location>
</feature>
<dbReference type="Gene3D" id="3.40.50.1000">
    <property type="entry name" value="HAD superfamily/HAD-like"/>
    <property type="match status" value="1"/>
</dbReference>